<dbReference type="GO" id="GO:0055085">
    <property type="term" value="P:transmembrane transport"/>
    <property type="evidence" value="ECO:0007669"/>
    <property type="project" value="UniProtKB-ARBA"/>
</dbReference>
<dbReference type="AlphaFoldDB" id="A0A9D2BI20"/>
<keyword evidence="4 6" id="KW-0067">ATP-binding</keyword>
<dbReference type="InterPro" id="IPR013563">
    <property type="entry name" value="Oligopep_ABC_C"/>
</dbReference>
<dbReference type="GO" id="GO:0015833">
    <property type="term" value="P:peptide transport"/>
    <property type="evidence" value="ECO:0007669"/>
    <property type="project" value="InterPro"/>
</dbReference>
<gene>
    <name evidence="6" type="ORF">H9734_04880</name>
</gene>
<evidence type="ECO:0000313" key="6">
    <source>
        <dbReference type="EMBL" id="HIX76916.1"/>
    </source>
</evidence>
<dbReference type="GO" id="GO:0016887">
    <property type="term" value="F:ATP hydrolysis activity"/>
    <property type="evidence" value="ECO:0007669"/>
    <property type="project" value="InterPro"/>
</dbReference>
<evidence type="ECO:0000313" key="7">
    <source>
        <dbReference type="Proteomes" id="UP000886890"/>
    </source>
</evidence>
<feature type="domain" description="ABC transporter" evidence="5">
    <location>
        <begin position="9"/>
        <end position="253"/>
    </location>
</feature>
<reference evidence="6" key="1">
    <citation type="journal article" date="2021" name="PeerJ">
        <title>Extensive microbial diversity within the chicken gut microbiome revealed by metagenomics and culture.</title>
        <authorList>
            <person name="Gilroy R."/>
            <person name="Ravi A."/>
            <person name="Getino M."/>
            <person name="Pursley I."/>
            <person name="Horton D.L."/>
            <person name="Alikhan N.F."/>
            <person name="Baker D."/>
            <person name="Gharbi K."/>
            <person name="Hall N."/>
            <person name="Watson M."/>
            <person name="Adriaenssens E.M."/>
            <person name="Foster-Nyarko E."/>
            <person name="Jarju S."/>
            <person name="Secka A."/>
            <person name="Antonio M."/>
            <person name="Oren A."/>
            <person name="Chaudhuri R.R."/>
            <person name="La Ragione R."/>
            <person name="Hildebrand F."/>
            <person name="Pallen M.J."/>
        </authorList>
    </citation>
    <scope>NUCLEOTIDE SEQUENCE</scope>
    <source>
        <strain evidence="6">CHK183-1962</strain>
    </source>
</reference>
<dbReference type="SMART" id="SM00382">
    <property type="entry name" value="AAA"/>
    <property type="match status" value="1"/>
</dbReference>
<dbReference type="InterPro" id="IPR003593">
    <property type="entry name" value="AAA+_ATPase"/>
</dbReference>
<dbReference type="Proteomes" id="UP000886890">
    <property type="component" value="Unassembled WGS sequence"/>
</dbReference>
<dbReference type="InterPro" id="IPR017871">
    <property type="entry name" value="ABC_transporter-like_CS"/>
</dbReference>
<comment type="similarity">
    <text evidence="1">Belongs to the ABC transporter superfamily.</text>
</comment>
<protein>
    <submittedName>
        <fullName evidence="6">ABC transporter ATP-binding protein</fullName>
    </submittedName>
</protein>
<dbReference type="PROSITE" id="PS50893">
    <property type="entry name" value="ABC_TRANSPORTER_2"/>
    <property type="match status" value="1"/>
</dbReference>
<sequence length="328" mass="36791">MSESRELLVETRHVTKIYPVSGKGRLVADCDVNLKFYRGRTLGIVGESGCGKSTLMRMLVSLERPTEGEIFYRGQDITKLKGEMLRQHRQKIQMIFQDPAAAFHPGMKVMDIVCEPLMNFKRIKRKEKEAAARKLLEMVELPGDFALHYPREMSGGQRQRVGIARALALEPELVICDEATSALDVSVQKTVIELLVKLQKEKHISYAFISHDIALVRAVSHEVAVMYLGNIVEVLPGEKLASGGLHPYTRTLAGSVIDLDTDPDRRIERLEGEPPSSLSVPEGCPFYSRCRQRREVCGKERPGLREIGEGHQVACHLFCGPQSFPLQQ</sequence>
<comment type="caution">
    <text evidence="6">The sequence shown here is derived from an EMBL/GenBank/DDBJ whole genome shotgun (WGS) entry which is preliminary data.</text>
</comment>
<evidence type="ECO:0000256" key="4">
    <source>
        <dbReference type="ARBA" id="ARBA00022840"/>
    </source>
</evidence>
<reference evidence="6" key="2">
    <citation type="submission" date="2021-04" db="EMBL/GenBank/DDBJ databases">
        <authorList>
            <person name="Gilroy R."/>
        </authorList>
    </citation>
    <scope>NUCLEOTIDE SEQUENCE</scope>
    <source>
        <strain evidence="6">CHK183-1962</strain>
    </source>
</reference>
<dbReference type="PANTHER" id="PTHR43776:SF8">
    <property type="entry name" value="ABC TRANSPORTER, ATP-BINDING PROTEIN"/>
    <property type="match status" value="1"/>
</dbReference>
<dbReference type="SUPFAM" id="SSF52540">
    <property type="entry name" value="P-loop containing nucleoside triphosphate hydrolases"/>
    <property type="match status" value="1"/>
</dbReference>
<organism evidence="6 7">
    <name type="scientific">Candidatus Fusicatenibacter merdavium</name>
    <dbReference type="NCBI Taxonomy" id="2838600"/>
    <lineage>
        <taxon>Bacteria</taxon>
        <taxon>Bacillati</taxon>
        <taxon>Bacillota</taxon>
        <taxon>Clostridia</taxon>
        <taxon>Lachnospirales</taxon>
        <taxon>Lachnospiraceae</taxon>
        <taxon>Fusicatenibacter</taxon>
    </lineage>
</organism>
<keyword evidence="2" id="KW-0813">Transport</keyword>
<dbReference type="Gene3D" id="3.40.50.300">
    <property type="entry name" value="P-loop containing nucleotide triphosphate hydrolases"/>
    <property type="match status" value="1"/>
</dbReference>
<dbReference type="InterPro" id="IPR003439">
    <property type="entry name" value="ABC_transporter-like_ATP-bd"/>
</dbReference>
<keyword evidence="3" id="KW-0547">Nucleotide-binding</keyword>
<dbReference type="Pfam" id="PF08352">
    <property type="entry name" value="oligo_HPY"/>
    <property type="match status" value="1"/>
</dbReference>
<evidence type="ECO:0000256" key="1">
    <source>
        <dbReference type="ARBA" id="ARBA00005417"/>
    </source>
</evidence>
<dbReference type="CDD" id="cd03257">
    <property type="entry name" value="ABC_NikE_OppD_transporters"/>
    <property type="match status" value="1"/>
</dbReference>
<dbReference type="InterPro" id="IPR050319">
    <property type="entry name" value="ABC_transp_ATP-bind"/>
</dbReference>
<dbReference type="GO" id="GO:0005524">
    <property type="term" value="F:ATP binding"/>
    <property type="evidence" value="ECO:0007669"/>
    <property type="project" value="UniProtKB-KW"/>
</dbReference>
<evidence type="ECO:0000256" key="2">
    <source>
        <dbReference type="ARBA" id="ARBA00022448"/>
    </source>
</evidence>
<dbReference type="PANTHER" id="PTHR43776">
    <property type="entry name" value="TRANSPORT ATP-BINDING PROTEIN"/>
    <property type="match status" value="1"/>
</dbReference>
<accession>A0A9D2BI20</accession>
<name>A0A9D2BI20_9FIRM</name>
<dbReference type="Pfam" id="PF00005">
    <property type="entry name" value="ABC_tran"/>
    <property type="match status" value="1"/>
</dbReference>
<dbReference type="PROSITE" id="PS00211">
    <property type="entry name" value="ABC_TRANSPORTER_1"/>
    <property type="match status" value="1"/>
</dbReference>
<evidence type="ECO:0000256" key="3">
    <source>
        <dbReference type="ARBA" id="ARBA00022741"/>
    </source>
</evidence>
<evidence type="ECO:0000259" key="5">
    <source>
        <dbReference type="PROSITE" id="PS50893"/>
    </source>
</evidence>
<dbReference type="EMBL" id="DXEK01000079">
    <property type="protein sequence ID" value="HIX76916.1"/>
    <property type="molecule type" value="Genomic_DNA"/>
</dbReference>
<proteinExistence type="inferred from homology"/>
<dbReference type="FunFam" id="3.40.50.300:FF:000016">
    <property type="entry name" value="Oligopeptide ABC transporter ATP-binding component"/>
    <property type="match status" value="1"/>
</dbReference>
<dbReference type="InterPro" id="IPR027417">
    <property type="entry name" value="P-loop_NTPase"/>
</dbReference>
<dbReference type="NCBIfam" id="TIGR01727">
    <property type="entry name" value="oligo_HPY"/>
    <property type="match status" value="1"/>
</dbReference>